<organism evidence="1 2">
    <name type="scientific">Aquipluma nitroreducens</name>
    <dbReference type="NCBI Taxonomy" id="2010828"/>
    <lineage>
        <taxon>Bacteria</taxon>
        <taxon>Pseudomonadati</taxon>
        <taxon>Bacteroidota</taxon>
        <taxon>Bacteroidia</taxon>
        <taxon>Marinilabiliales</taxon>
        <taxon>Prolixibacteraceae</taxon>
        <taxon>Aquipluma</taxon>
    </lineage>
</organism>
<evidence type="ECO:0000313" key="2">
    <source>
        <dbReference type="Proteomes" id="UP001193389"/>
    </source>
</evidence>
<sequence length="207" mass="23786">MAEGGIKLGNNWRYESMLFPDGFGISVGTRDVYNKNYSTGNDQFSWGTRNFGFSLSPRFGYSVFRNFLVGIDLKYIRNNYSYSPFKDEDKGYDRGKGYGFFVRKYFGAKKFTPFIEGEFGFWSLKNFEHSTSPGGGLYESTGKHDLAYYGGAFGYSYSAGSRFKLNLMAKLQHTEVTSPNYSYYKELDFDSALVLSFSYFLNRKEKL</sequence>
<dbReference type="AlphaFoldDB" id="A0A5K7SAQ7"/>
<name>A0A5K7SAQ7_9BACT</name>
<proteinExistence type="predicted"/>
<reference evidence="1" key="1">
    <citation type="journal article" date="2020" name="Int. J. Syst. Evol. Microbiol.">
        <title>Aquipluma nitroreducens gen. nov. sp. nov., a novel facultatively anaerobic bacterium isolated from a freshwater lake.</title>
        <authorList>
            <person name="Watanabe M."/>
            <person name="Kojima H."/>
            <person name="Fukui M."/>
        </authorList>
    </citation>
    <scope>NUCLEOTIDE SEQUENCE</scope>
    <source>
        <strain evidence="1">MeG22</strain>
    </source>
</reference>
<protein>
    <recommendedName>
        <fullName evidence="3">Outer membrane protein beta-barrel domain-containing protein</fullName>
    </recommendedName>
</protein>
<evidence type="ECO:0008006" key="3">
    <source>
        <dbReference type="Google" id="ProtNLM"/>
    </source>
</evidence>
<dbReference type="EMBL" id="AP018694">
    <property type="protein sequence ID" value="BBE18650.1"/>
    <property type="molecule type" value="Genomic_DNA"/>
</dbReference>
<accession>A0A5K7SAQ7</accession>
<gene>
    <name evidence="1" type="ORF">AQPE_2813</name>
</gene>
<evidence type="ECO:0000313" key="1">
    <source>
        <dbReference type="EMBL" id="BBE18650.1"/>
    </source>
</evidence>
<dbReference type="KEGG" id="anf:AQPE_2813"/>
<keyword evidence="2" id="KW-1185">Reference proteome</keyword>
<dbReference type="Proteomes" id="UP001193389">
    <property type="component" value="Chromosome"/>
</dbReference>